<dbReference type="InterPro" id="IPR036390">
    <property type="entry name" value="WH_DNA-bd_sf"/>
</dbReference>
<comment type="similarity">
    <text evidence="1">Belongs to the LysR transcriptional regulatory family.</text>
</comment>
<keyword evidence="4" id="KW-0804">Transcription</keyword>
<comment type="caution">
    <text evidence="6">The sequence shown here is derived from an EMBL/GenBank/DDBJ whole genome shotgun (WGS) entry which is preliminary data.</text>
</comment>
<evidence type="ECO:0000256" key="1">
    <source>
        <dbReference type="ARBA" id="ARBA00009437"/>
    </source>
</evidence>
<dbReference type="EMBL" id="JANFQO010000002">
    <property type="protein sequence ID" value="MCQ4163620.1"/>
    <property type="molecule type" value="Genomic_DNA"/>
</dbReference>
<dbReference type="PANTHER" id="PTHR30537">
    <property type="entry name" value="HTH-TYPE TRANSCRIPTIONAL REGULATOR"/>
    <property type="match status" value="1"/>
</dbReference>
<dbReference type="PRINTS" id="PR00039">
    <property type="entry name" value="HTHLYSR"/>
</dbReference>
<keyword evidence="2" id="KW-0805">Transcription regulation</keyword>
<dbReference type="Pfam" id="PF00126">
    <property type="entry name" value="HTH_1"/>
    <property type="match status" value="1"/>
</dbReference>
<dbReference type="PANTHER" id="PTHR30537:SF3">
    <property type="entry name" value="TRANSCRIPTIONAL REGULATORY PROTEIN"/>
    <property type="match status" value="1"/>
</dbReference>
<evidence type="ECO:0000313" key="7">
    <source>
        <dbReference type="Proteomes" id="UP001165498"/>
    </source>
</evidence>
<evidence type="ECO:0000256" key="2">
    <source>
        <dbReference type="ARBA" id="ARBA00023015"/>
    </source>
</evidence>
<feature type="domain" description="HTH lysR-type" evidence="5">
    <location>
        <begin position="4"/>
        <end position="61"/>
    </location>
</feature>
<name>A0ABT1QP04_9GAMM</name>
<dbReference type="Gene3D" id="1.10.10.10">
    <property type="entry name" value="Winged helix-like DNA-binding domain superfamily/Winged helix DNA-binding domain"/>
    <property type="match status" value="1"/>
</dbReference>
<dbReference type="SUPFAM" id="SSF46785">
    <property type="entry name" value="Winged helix' DNA-binding domain"/>
    <property type="match status" value="1"/>
</dbReference>
<dbReference type="PROSITE" id="PS50931">
    <property type="entry name" value="HTH_LYSR"/>
    <property type="match status" value="1"/>
</dbReference>
<evidence type="ECO:0000313" key="6">
    <source>
        <dbReference type="EMBL" id="MCQ4163620.1"/>
    </source>
</evidence>
<sequence length="295" mass="31475">MSSPDWDDQRTLLAVLREGSLLGAARALALSQPTVRRRIEALEAALGLVLFNRSAAAVVPTQQALELRPHLEAMERAALAFQRGASADAAALAGRVRVTSSELLGVELLPLLLAPLRERHAALELELSLSDRLEDLIEHEADIALRSARPEHEALIARRVGSSRIGLYAAPALIGRLGAPPVLAALGEWPLIIPDRAAKDLAVLAAHGHPGTQGQAGLRADSHLAQLAAVKAGLGIGPCHAPIARRHGLVPVLQDGFGFERELWLAMPESLRKVRRVAVVFRHLAEAAARFLSPA</sequence>
<dbReference type="RefSeq" id="WP_255911007.1">
    <property type="nucleotide sequence ID" value="NZ_JANFQO010000002.1"/>
</dbReference>
<dbReference type="SUPFAM" id="SSF53850">
    <property type="entry name" value="Periplasmic binding protein-like II"/>
    <property type="match status" value="1"/>
</dbReference>
<evidence type="ECO:0000259" key="5">
    <source>
        <dbReference type="PROSITE" id="PS50931"/>
    </source>
</evidence>
<proteinExistence type="inferred from homology"/>
<accession>A0ABT1QP04</accession>
<keyword evidence="3" id="KW-0238">DNA-binding</keyword>
<dbReference type="InterPro" id="IPR000847">
    <property type="entry name" value="LysR_HTH_N"/>
</dbReference>
<evidence type="ECO:0000256" key="3">
    <source>
        <dbReference type="ARBA" id="ARBA00023125"/>
    </source>
</evidence>
<evidence type="ECO:0000256" key="4">
    <source>
        <dbReference type="ARBA" id="ARBA00023163"/>
    </source>
</evidence>
<dbReference type="Pfam" id="PF03466">
    <property type="entry name" value="LysR_substrate"/>
    <property type="match status" value="1"/>
</dbReference>
<gene>
    <name evidence="6" type="ORF">NM961_02735</name>
</gene>
<protein>
    <submittedName>
        <fullName evidence="6">LysR family transcriptional regulator</fullName>
    </submittedName>
</protein>
<reference evidence="6" key="1">
    <citation type="submission" date="2022-07" db="EMBL/GenBank/DDBJ databases">
        <title>Tahibacter sp., a new gammaproteobacterium isolated from the silt sample collected at pig farm.</title>
        <authorList>
            <person name="Chen H."/>
        </authorList>
    </citation>
    <scope>NUCLEOTIDE SEQUENCE</scope>
    <source>
        <strain evidence="6">P2K</strain>
    </source>
</reference>
<dbReference type="InterPro" id="IPR005119">
    <property type="entry name" value="LysR_subst-bd"/>
</dbReference>
<dbReference type="Gene3D" id="3.40.190.290">
    <property type="match status" value="1"/>
</dbReference>
<dbReference type="InterPro" id="IPR036388">
    <property type="entry name" value="WH-like_DNA-bd_sf"/>
</dbReference>
<organism evidence="6 7">
    <name type="scientific">Tahibacter harae</name>
    <dbReference type="NCBI Taxonomy" id="2963937"/>
    <lineage>
        <taxon>Bacteria</taxon>
        <taxon>Pseudomonadati</taxon>
        <taxon>Pseudomonadota</taxon>
        <taxon>Gammaproteobacteria</taxon>
        <taxon>Lysobacterales</taxon>
        <taxon>Rhodanobacteraceae</taxon>
        <taxon>Tahibacter</taxon>
    </lineage>
</organism>
<keyword evidence="7" id="KW-1185">Reference proteome</keyword>
<dbReference type="InterPro" id="IPR058163">
    <property type="entry name" value="LysR-type_TF_proteobact-type"/>
</dbReference>
<dbReference type="Proteomes" id="UP001165498">
    <property type="component" value="Unassembled WGS sequence"/>
</dbReference>